<dbReference type="InterPro" id="IPR044087">
    <property type="entry name" value="NahD-like"/>
</dbReference>
<dbReference type="GO" id="GO:0006749">
    <property type="term" value="P:glutathione metabolic process"/>
    <property type="evidence" value="ECO:0007669"/>
    <property type="project" value="TreeGrafter"/>
</dbReference>
<comment type="catalytic activity">
    <reaction evidence="1">
        <text>2-hydroxychromene-2-carboxylate = (3E)-4-(2-hydroxyphenyl)-2-oxobut-3-enoate</text>
        <dbReference type="Rhea" id="RHEA:27401"/>
        <dbReference type="ChEBI" id="CHEBI:59350"/>
        <dbReference type="ChEBI" id="CHEBI:59353"/>
        <dbReference type="EC" id="5.99.1.4"/>
    </reaction>
</comment>
<dbReference type="InterPro" id="IPR001853">
    <property type="entry name" value="DSBA-like_thioredoxin_dom"/>
</dbReference>
<feature type="domain" description="DSBA-like thioredoxin" evidence="3">
    <location>
        <begin position="5"/>
        <end position="183"/>
    </location>
</feature>
<evidence type="ECO:0000313" key="4">
    <source>
        <dbReference type="EMBL" id="MBK7954871.1"/>
    </source>
</evidence>
<evidence type="ECO:0000256" key="1">
    <source>
        <dbReference type="PIRNR" id="PIRNR006386"/>
    </source>
</evidence>
<dbReference type="Gene3D" id="3.40.30.10">
    <property type="entry name" value="Glutaredoxin"/>
    <property type="match status" value="1"/>
</dbReference>
<protein>
    <recommendedName>
        <fullName evidence="1">2-hydroxychromene-2-carboxylate isomerase</fullName>
        <ecNumber evidence="1">5.99.1.4</ecNumber>
    </recommendedName>
</protein>
<name>A0A935TAK0_9PROT</name>
<dbReference type="AlphaFoldDB" id="A0A935TAK0"/>
<dbReference type="GO" id="GO:0018845">
    <property type="term" value="F:2-hydroxychromene-2-carboxylate isomerase activity"/>
    <property type="evidence" value="ECO:0007669"/>
    <property type="project" value="UniProtKB-UniRule"/>
</dbReference>
<dbReference type="InterPro" id="IPR051924">
    <property type="entry name" value="GST_Kappa/NadH"/>
</dbReference>
<organism evidence="4 5">
    <name type="scientific">Candidatus Accumulibacter affinis</name>
    <dbReference type="NCBI Taxonomy" id="2954384"/>
    <lineage>
        <taxon>Bacteria</taxon>
        <taxon>Pseudomonadati</taxon>
        <taxon>Pseudomonadota</taxon>
        <taxon>Betaproteobacteria</taxon>
        <taxon>Candidatus Accumulibacter</taxon>
    </lineage>
</organism>
<sequence>MQQADWYFDFVSPYAYLGLLRLGELPPGLEISFRPVLFAGLLNHWEQKGPAEIPPKRSWTYRSCTWQAARHGIPFRLPAAHPFNSLPYLRLALAAGSGGHAVRRIFDALWTTGADPSDPRLIAELTHSLHLDPAELSRQEVKDALRIGTEHAIARGVFGVPTLDIGGELFWGADAMDFVQAYLDNPGILSTAEMQRLATLPVGAARRPL</sequence>
<evidence type="ECO:0000259" key="3">
    <source>
        <dbReference type="Pfam" id="PF01323"/>
    </source>
</evidence>
<dbReference type="EC" id="5.99.1.4" evidence="1"/>
<dbReference type="PIRSF" id="PIRSF006386">
    <property type="entry name" value="HCCAis_GSTk"/>
    <property type="match status" value="1"/>
</dbReference>
<dbReference type="InterPro" id="IPR036249">
    <property type="entry name" value="Thioredoxin-like_sf"/>
</dbReference>
<keyword evidence="1 4" id="KW-0413">Isomerase</keyword>
<dbReference type="PANTHER" id="PTHR42943">
    <property type="entry name" value="GLUTATHIONE S-TRANSFERASE KAPPA"/>
    <property type="match status" value="1"/>
</dbReference>
<gene>
    <name evidence="4" type="ORF">IPK02_13460</name>
</gene>
<dbReference type="GO" id="GO:0004602">
    <property type="term" value="F:glutathione peroxidase activity"/>
    <property type="evidence" value="ECO:0007669"/>
    <property type="project" value="TreeGrafter"/>
</dbReference>
<evidence type="ECO:0000256" key="2">
    <source>
        <dbReference type="PIRSR" id="PIRSR006386-1"/>
    </source>
</evidence>
<dbReference type="CDD" id="cd03022">
    <property type="entry name" value="DsbA_HCCA_Iso"/>
    <property type="match status" value="1"/>
</dbReference>
<dbReference type="EMBL" id="JADJOT010000009">
    <property type="protein sequence ID" value="MBK7954871.1"/>
    <property type="molecule type" value="Genomic_DNA"/>
</dbReference>
<dbReference type="GO" id="GO:1901170">
    <property type="term" value="P:naphthalene catabolic process"/>
    <property type="evidence" value="ECO:0007669"/>
    <property type="project" value="InterPro"/>
</dbReference>
<dbReference type="SUPFAM" id="SSF52833">
    <property type="entry name" value="Thioredoxin-like"/>
    <property type="match status" value="1"/>
</dbReference>
<dbReference type="InterPro" id="IPR014440">
    <property type="entry name" value="HCCAis_GSTk"/>
</dbReference>
<dbReference type="Proteomes" id="UP000706151">
    <property type="component" value="Unassembled WGS sequence"/>
</dbReference>
<dbReference type="Pfam" id="PF01323">
    <property type="entry name" value="DSBA"/>
    <property type="match status" value="1"/>
</dbReference>
<accession>A0A935TAK0</accession>
<comment type="similarity">
    <text evidence="1">Belongs to the GST superfamily. NadH family.</text>
</comment>
<comment type="caution">
    <text evidence="4">The sequence shown here is derived from an EMBL/GenBank/DDBJ whole genome shotgun (WGS) entry which is preliminary data.</text>
</comment>
<dbReference type="PANTHER" id="PTHR42943:SF2">
    <property type="entry name" value="GLUTATHIONE S-TRANSFERASE KAPPA 1"/>
    <property type="match status" value="1"/>
</dbReference>
<dbReference type="GO" id="GO:0004364">
    <property type="term" value="F:glutathione transferase activity"/>
    <property type="evidence" value="ECO:0007669"/>
    <property type="project" value="TreeGrafter"/>
</dbReference>
<feature type="active site" description="Nucleophile" evidence="2">
    <location>
        <position position="12"/>
    </location>
</feature>
<reference evidence="4 5" key="1">
    <citation type="submission" date="2020-10" db="EMBL/GenBank/DDBJ databases">
        <title>Connecting structure to function with the recovery of over 1000 high-quality activated sludge metagenome-assembled genomes encoding full-length rRNA genes using long-read sequencing.</title>
        <authorList>
            <person name="Singleton C.M."/>
            <person name="Petriglieri F."/>
            <person name="Kristensen J.M."/>
            <person name="Kirkegaard R.H."/>
            <person name="Michaelsen T.Y."/>
            <person name="Andersen M.H."/>
            <person name="Karst S.M."/>
            <person name="Dueholm M.S."/>
            <person name="Nielsen P.H."/>
            <person name="Albertsen M."/>
        </authorList>
    </citation>
    <scope>NUCLEOTIDE SEQUENCE [LARGE SCALE GENOMIC DNA]</scope>
    <source>
        <strain evidence="4">Fred_18-Q3-R57-64_BAT3C.720</strain>
    </source>
</reference>
<evidence type="ECO:0000313" key="5">
    <source>
        <dbReference type="Proteomes" id="UP000706151"/>
    </source>
</evidence>
<proteinExistence type="inferred from homology"/>